<evidence type="ECO:0000313" key="10">
    <source>
        <dbReference type="Proteomes" id="UP001242480"/>
    </source>
</evidence>
<dbReference type="Gene3D" id="3.40.50.150">
    <property type="entry name" value="Vaccinia Virus protein VP39"/>
    <property type="match status" value="1"/>
</dbReference>
<keyword evidence="2 5" id="KW-0808">Transferase</keyword>
<evidence type="ECO:0000256" key="3">
    <source>
        <dbReference type="ARBA" id="ARBA00022691"/>
    </source>
</evidence>
<dbReference type="InterPro" id="IPR050320">
    <property type="entry name" value="N5-glutamine_MTase"/>
</dbReference>
<dbReference type="EMBL" id="JAUSVX010000025">
    <property type="protein sequence ID" value="MDQ0474682.1"/>
    <property type="molecule type" value="Genomic_DNA"/>
</dbReference>
<evidence type="ECO:0000256" key="1">
    <source>
        <dbReference type="ARBA" id="ARBA00022603"/>
    </source>
</evidence>
<comment type="caution">
    <text evidence="9">The sequence shown here is derived from an EMBL/GenBank/DDBJ whole genome shotgun (WGS) entry which is preliminary data.</text>
</comment>
<feature type="domain" description="Methyltransferase small" evidence="7">
    <location>
        <begin position="106"/>
        <end position="192"/>
    </location>
</feature>
<evidence type="ECO:0000259" key="8">
    <source>
        <dbReference type="Pfam" id="PF17827"/>
    </source>
</evidence>
<keyword evidence="10" id="KW-1185">Reference proteome</keyword>
<feature type="binding site" evidence="5">
    <location>
        <begin position="188"/>
        <end position="191"/>
    </location>
    <ligand>
        <name>substrate</name>
    </ligand>
</feature>
<evidence type="ECO:0000256" key="6">
    <source>
        <dbReference type="SAM" id="MobiDB-lite"/>
    </source>
</evidence>
<evidence type="ECO:0000256" key="2">
    <source>
        <dbReference type="ARBA" id="ARBA00022679"/>
    </source>
</evidence>
<dbReference type="InterPro" id="IPR004556">
    <property type="entry name" value="HemK-like"/>
</dbReference>
<dbReference type="InterPro" id="IPR029063">
    <property type="entry name" value="SAM-dependent_MTases_sf"/>
</dbReference>
<proteinExistence type="inferred from homology"/>
<dbReference type="InterPro" id="IPR007848">
    <property type="entry name" value="Small_mtfrase_dom"/>
</dbReference>
<sequence>MTTLDALYRRAAASLRQGAVATPELDARWLVAEAAGAPAQDVTLRGAAAVDDAVATRAMALVARRLAGEPVDRILGTREFWGLGFRLGPATLSPRPDTETVVEAALATLPDRAAAWRILDLGTGSGAILTALLHERPAATGIGVDRSLEAARIARDNALANGVGARAAFLVADWAAALGGPFDLIVSNPPYIPAGAIEGLAVEVRAHDPRLALDGGADGLDAYRAIAAQAEPRLAPGGALVLELGAGQEEAVAAVLAEAGLEAERPARRDLGGVPRALTARAHKKGPGEPGPR</sequence>
<dbReference type="Gene3D" id="1.10.8.10">
    <property type="entry name" value="DNA helicase RuvA subunit, C-terminal domain"/>
    <property type="match status" value="1"/>
</dbReference>
<feature type="region of interest" description="Disordered" evidence="6">
    <location>
        <begin position="266"/>
        <end position="293"/>
    </location>
</feature>
<keyword evidence="1 5" id="KW-0489">Methyltransferase</keyword>
<dbReference type="Proteomes" id="UP001242480">
    <property type="component" value="Unassembled WGS sequence"/>
</dbReference>
<feature type="binding site" evidence="5">
    <location>
        <position position="188"/>
    </location>
    <ligand>
        <name>S-adenosyl-L-methionine</name>
        <dbReference type="ChEBI" id="CHEBI:59789"/>
    </ligand>
</feature>
<comment type="similarity">
    <text evidence="5">Belongs to the protein N5-glutamine methyltransferase family. PrmC subfamily.</text>
</comment>
<keyword evidence="3 5" id="KW-0949">S-adenosyl-L-methionine</keyword>
<evidence type="ECO:0000256" key="5">
    <source>
        <dbReference type="HAMAP-Rule" id="MF_02126"/>
    </source>
</evidence>
<organism evidence="9 10">
    <name type="scientific">Labrys wisconsinensis</name>
    <dbReference type="NCBI Taxonomy" id="425677"/>
    <lineage>
        <taxon>Bacteria</taxon>
        <taxon>Pseudomonadati</taxon>
        <taxon>Pseudomonadota</taxon>
        <taxon>Alphaproteobacteria</taxon>
        <taxon>Hyphomicrobiales</taxon>
        <taxon>Xanthobacteraceae</taxon>
        <taxon>Labrys</taxon>
    </lineage>
</organism>
<dbReference type="CDD" id="cd02440">
    <property type="entry name" value="AdoMet_MTases"/>
    <property type="match status" value="1"/>
</dbReference>
<feature type="domain" description="Release factor glutamine methyltransferase N-terminal" evidence="8">
    <location>
        <begin position="7"/>
        <end position="76"/>
    </location>
</feature>
<dbReference type="Pfam" id="PF05175">
    <property type="entry name" value="MTS"/>
    <property type="match status" value="1"/>
</dbReference>
<name>A0ABU0JK67_9HYPH</name>
<dbReference type="GO" id="GO:0032259">
    <property type="term" value="P:methylation"/>
    <property type="evidence" value="ECO:0007669"/>
    <property type="project" value="UniProtKB-KW"/>
</dbReference>
<reference evidence="9 10" key="1">
    <citation type="submission" date="2023-07" db="EMBL/GenBank/DDBJ databases">
        <title>Genomic Encyclopedia of Type Strains, Phase IV (KMG-IV): sequencing the most valuable type-strain genomes for metagenomic binning, comparative biology and taxonomic classification.</title>
        <authorList>
            <person name="Goeker M."/>
        </authorList>
    </citation>
    <scope>NUCLEOTIDE SEQUENCE [LARGE SCALE GENOMIC DNA]</scope>
    <source>
        <strain evidence="9 10">DSM 19619</strain>
    </source>
</reference>
<dbReference type="NCBIfam" id="TIGR03534">
    <property type="entry name" value="RF_mod_PrmC"/>
    <property type="match status" value="1"/>
</dbReference>
<dbReference type="PROSITE" id="PS00092">
    <property type="entry name" value="N6_MTASE"/>
    <property type="match status" value="1"/>
</dbReference>
<dbReference type="InterPro" id="IPR002052">
    <property type="entry name" value="DNA_methylase_N6_adenine_CS"/>
</dbReference>
<dbReference type="NCBIfam" id="TIGR00536">
    <property type="entry name" value="hemK_fam"/>
    <property type="match status" value="1"/>
</dbReference>
<feature type="binding site" evidence="5">
    <location>
        <begin position="122"/>
        <end position="126"/>
    </location>
    <ligand>
        <name>S-adenosyl-L-methionine</name>
        <dbReference type="ChEBI" id="CHEBI:59789"/>
    </ligand>
</feature>
<protein>
    <recommendedName>
        <fullName evidence="5">Release factor glutamine methyltransferase</fullName>
        <shortName evidence="5">RF MTase</shortName>
        <ecNumber evidence="5">2.1.1.297</ecNumber>
    </recommendedName>
    <alternativeName>
        <fullName evidence="5">N5-glutamine methyltransferase PrmC</fullName>
    </alternativeName>
    <alternativeName>
        <fullName evidence="5">Protein-(glutamine-N5) MTase PrmC</fullName>
    </alternativeName>
    <alternativeName>
        <fullName evidence="5">Protein-glutamine N-methyltransferase PrmC</fullName>
    </alternativeName>
</protein>
<dbReference type="SUPFAM" id="SSF53335">
    <property type="entry name" value="S-adenosyl-L-methionine-dependent methyltransferases"/>
    <property type="match status" value="1"/>
</dbReference>
<evidence type="ECO:0000313" key="9">
    <source>
        <dbReference type="EMBL" id="MDQ0474682.1"/>
    </source>
</evidence>
<dbReference type="InterPro" id="IPR040758">
    <property type="entry name" value="PrmC_N"/>
</dbReference>
<dbReference type="InterPro" id="IPR019874">
    <property type="entry name" value="RF_methyltr_PrmC"/>
</dbReference>
<evidence type="ECO:0000256" key="4">
    <source>
        <dbReference type="ARBA" id="ARBA00048391"/>
    </source>
</evidence>
<evidence type="ECO:0000259" key="7">
    <source>
        <dbReference type="Pfam" id="PF05175"/>
    </source>
</evidence>
<gene>
    <name evidence="5" type="primary">prmC</name>
    <name evidence="9" type="ORF">QO011_007723</name>
</gene>
<accession>A0ABU0JK67</accession>
<dbReference type="RefSeq" id="WP_307284707.1">
    <property type="nucleotide sequence ID" value="NZ_JAUSVX010000025.1"/>
</dbReference>
<dbReference type="GO" id="GO:0102559">
    <property type="term" value="F:peptide chain release factor N(5)-glutamine methyltransferase activity"/>
    <property type="evidence" value="ECO:0007669"/>
    <property type="project" value="UniProtKB-EC"/>
</dbReference>
<dbReference type="Pfam" id="PF17827">
    <property type="entry name" value="PrmC_N"/>
    <property type="match status" value="1"/>
</dbReference>
<feature type="binding site" evidence="5">
    <location>
        <position position="174"/>
    </location>
    <ligand>
        <name>S-adenosyl-L-methionine</name>
        <dbReference type="ChEBI" id="CHEBI:59789"/>
    </ligand>
</feature>
<dbReference type="EC" id="2.1.1.297" evidence="5"/>
<comment type="catalytic activity">
    <reaction evidence="4 5">
        <text>L-glutaminyl-[peptide chain release factor] + S-adenosyl-L-methionine = N(5)-methyl-L-glutaminyl-[peptide chain release factor] + S-adenosyl-L-homocysteine + H(+)</text>
        <dbReference type="Rhea" id="RHEA:42896"/>
        <dbReference type="Rhea" id="RHEA-COMP:10271"/>
        <dbReference type="Rhea" id="RHEA-COMP:10272"/>
        <dbReference type="ChEBI" id="CHEBI:15378"/>
        <dbReference type="ChEBI" id="CHEBI:30011"/>
        <dbReference type="ChEBI" id="CHEBI:57856"/>
        <dbReference type="ChEBI" id="CHEBI:59789"/>
        <dbReference type="ChEBI" id="CHEBI:61891"/>
        <dbReference type="EC" id="2.1.1.297"/>
    </reaction>
</comment>
<dbReference type="PANTHER" id="PTHR18895:SF74">
    <property type="entry name" value="MTRF1L RELEASE FACTOR GLUTAMINE METHYLTRANSFERASE"/>
    <property type="match status" value="1"/>
</dbReference>
<dbReference type="HAMAP" id="MF_02126">
    <property type="entry name" value="RF_methyltr_PrmC"/>
    <property type="match status" value="1"/>
</dbReference>
<comment type="function">
    <text evidence="5">Methylates the class 1 translation termination release factors RF1/PrfA and RF2/PrfB on the glutamine residue of the universally conserved GGQ motif.</text>
</comment>
<dbReference type="PANTHER" id="PTHR18895">
    <property type="entry name" value="HEMK METHYLTRANSFERASE"/>
    <property type="match status" value="1"/>
</dbReference>
<feature type="binding site" evidence="5">
    <location>
        <position position="145"/>
    </location>
    <ligand>
        <name>S-adenosyl-L-methionine</name>
        <dbReference type="ChEBI" id="CHEBI:59789"/>
    </ligand>
</feature>